<proteinExistence type="inferred from homology"/>
<dbReference type="GO" id="GO:0006826">
    <property type="term" value="P:iron ion transport"/>
    <property type="evidence" value="ECO:0007669"/>
    <property type="project" value="UniProtKB-KW"/>
</dbReference>
<keyword evidence="9 11" id="KW-0472">Membrane</keyword>
<name>A0A6M2BU69_9GAMM</name>
<dbReference type="AlphaFoldDB" id="A0A6M2BU69"/>
<evidence type="ECO:0000256" key="13">
    <source>
        <dbReference type="SAM" id="MobiDB-lite"/>
    </source>
</evidence>
<evidence type="ECO:0000256" key="3">
    <source>
        <dbReference type="ARBA" id="ARBA00022452"/>
    </source>
</evidence>
<feature type="domain" description="TonB-dependent receptor plug" evidence="16">
    <location>
        <begin position="114"/>
        <end position="215"/>
    </location>
</feature>
<dbReference type="InterPro" id="IPR012910">
    <property type="entry name" value="Plug_dom"/>
</dbReference>
<dbReference type="Gene3D" id="2.40.170.20">
    <property type="entry name" value="TonB-dependent receptor, beta-barrel domain"/>
    <property type="match status" value="1"/>
</dbReference>
<evidence type="ECO:0000256" key="6">
    <source>
        <dbReference type="ARBA" id="ARBA00023004"/>
    </source>
</evidence>
<evidence type="ECO:0000256" key="11">
    <source>
        <dbReference type="PROSITE-ProRule" id="PRU01360"/>
    </source>
</evidence>
<dbReference type="InterPro" id="IPR039426">
    <property type="entry name" value="TonB-dep_rcpt-like"/>
</dbReference>
<feature type="region of interest" description="Disordered" evidence="13">
    <location>
        <begin position="19"/>
        <end position="70"/>
    </location>
</feature>
<dbReference type="Pfam" id="PF07715">
    <property type="entry name" value="Plug"/>
    <property type="match status" value="1"/>
</dbReference>
<evidence type="ECO:0000256" key="1">
    <source>
        <dbReference type="ARBA" id="ARBA00004571"/>
    </source>
</evidence>
<evidence type="ECO:0000256" key="10">
    <source>
        <dbReference type="ARBA" id="ARBA00023237"/>
    </source>
</evidence>
<keyword evidence="2 11" id="KW-0813">Transport</keyword>
<gene>
    <name evidence="17" type="ORF">G7Y85_14210</name>
</gene>
<keyword evidence="10 11" id="KW-0998">Cell outer membrane</keyword>
<evidence type="ECO:0000259" key="15">
    <source>
        <dbReference type="Pfam" id="PF00593"/>
    </source>
</evidence>
<keyword evidence="4" id="KW-0410">Iron transport</keyword>
<evidence type="ECO:0000256" key="8">
    <source>
        <dbReference type="ARBA" id="ARBA00023077"/>
    </source>
</evidence>
<evidence type="ECO:0000256" key="5">
    <source>
        <dbReference type="ARBA" id="ARBA00022692"/>
    </source>
</evidence>
<comment type="similarity">
    <text evidence="11 12">Belongs to the TonB-dependent receptor family.</text>
</comment>
<feature type="chain" id="PRO_5026864095" evidence="14">
    <location>
        <begin position="24"/>
        <end position="859"/>
    </location>
</feature>
<evidence type="ECO:0000313" key="17">
    <source>
        <dbReference type="EMBL" id="NGY05924.1"/>
    </source>
</evidence>
<dbReference type="PANTHER" id="PTHR32552">
    <property type="entry name" value="FERRICHROME IRON RECEPTOR-RELATED"/>
    <property type="match status" value="1"/>
</dbReference>
<evidence type="ECO:0000313" key="18">
    <source>
        <dbReference type="Proteomes" id="UP000472676"/>
    </source>
</evidence>
<evidence type="ECO:0000256" key="7">
    <source>
        <dbReference type="ARBA" id="ARBA00023065"/>
    </source>
</evidence>
<accession>A0A6M2BU69</accession>
<keyword evidence="3 11" id="KW-1134">Transmembrane beta strand</keyword>
<keyword evidence="6" id="KW-0408">Iron</keyword>
<feature type="compositionally biased region" description="Low complexity" evidence="13">
    <location>
        <begin position="55"/>
        <end position="70"/>
    </location>
</feature>
<comment type="subcellular location">
    <subcellularLocation>
        <location evidence="1 11">Cell outer membrane</location>
        <topology evidence="1 11">Multi-pass membrane protein</topology>
    </subcellularLocation>
</comment>
<feature type="domain" description="TonB-dependent receptor-like beta-barrel" evidence="15">
    <location>
        <begin position="438"/>
        <end position="825"/>
    </location>
</feature>
<dbReference type="Proteomes" id="UP000472676">
    <property type="component" value="Unassembled WGS sequence"/>
</dbReference>
<keyword evidence="5 11" id="KW-0812">Transmembrane</keyword>
<dbReference type="Pfam" id="PF00593">
    <property type="entry name" value="TonB_dep_Rec_b-barrel"/>
    <property type="match status" value="1"/>
</dbReference>
<dbReference type="SUPFAM" id="SSF56935">
    <property type="entry name" value="Porins"/>
    <property type="match status" value="1"/>
</dbReference>
<protein>
    <submittedName>
        <fullName evidence="17">TonB-dependent receptor</fullName>
    </submittedName>
</protein>
<keyword evidence="14" id="KW-0732">Signal</keyword>
<evidence type="ECO:0000256" key="12">
    <source>
        <dbReference type="RuleBase" id="RU003357"/>
    </source>
</evidence>
<evidence type="ECO:0000256" key="4">
    <source>
        <dbReference type="ARBA" id="ARBA00022496"/>
    </source>
</evidence>
<evidence type="ECO:0000256" key="9">
    <source>
        <dbReference type="ARBA" id="ARBA00023136"/>
    </source>
</evidence>
<keyword evidence="17" id="KW-0675">Receptor</keyword>
<feature type="signal peptide" evidence="14">
    <location>
        <begin position="1"/>
        <end position="23"/>
    </location>
</feature>
<dbReference type="GO" id="GO:0009279">
    <property type="term" value="C:cell outer membrane"/>
    <property type="evidence" value="ECO:0007669"/>
    <property type="project" value="UniProtKB-SubCell"/>
</dbReference>
<dbReference type="PROSITE" id="PS52016">
    <property type="entry name" value="TONB_DEPENDENT_REC_3"/>
    <property type="match status" value="1"/>
</dbReference>
<keyword evidence="8 12" id="KW-0798">TonB box</keyword>
<reference evidence="17 18" key="1">
    <citation type="journal article" date="2014" name="Int. J. Syst. Evol. Microbiol.">
        <title>Solimonas terrae sp. nov., isolated from soil.</title>
        <authorList>
            <person name="Kim S.J."/>
            <person name="Moon J.Y."/>
            <person name="Weon H.Y."/>
            <person name="Ahn J.H."/>
            <person name="Chen W.M."/>
            <person name="Kwon S.W."/>
        </authorList>
    </citation>
    <scope>NUCLEOTIDE SEQUENCE [LARGE SCALE GENOMIC DNA]</scope>
    <source>
        <strain evidence="17 18">KIS83-12</strain>
    </source>
</reference>
<dbReference type="InterPro" id="IPR000531">
    <property type="entry name" value="Beta-barrel_TonB"/>
</dbReference>
<organism evidence="17 18">
    <name type="scientific">Solimonas terrae</name>
    <dbReference type="NCBI Taxonomy" id="1396819"/>
    <lineage>
        <taxon>Bacteria</taxon>
        <taxon>Pseudomonadati</taxon>
        <taxon>Pseudomonadota</taxon>
        <taxon>Gammaproteobacteria</taxon>
        <taxon>Nevskiales</taxon>
        <taxon>Nevskiaceae</taxon>
        <taxon>Solimonas</taxon>
    </lineage>
</organism>
<dbReference type="InterPro" id="IPR036942">
    <property type="entry name" value="Beta-barrel_TonB_sf"/>
</dbReference>
<comment type="caution">
    <text evidence="17">The sequence shown here is derived from an EMBL/GenBank/DDBJ whole genome shotgun (WGS) entry which is preliminary data.</text>
</comment>
<evidence type="ECO:0000259" key="16">
    <source>
        <dbReference type="Pfam" id="PF07715"/>
    </source>
</evidence>
<sequence length="859" mass="92103">MCRKTAAMFLSLALLAGPNTGWSQSPGLGSPSELVKGTGDSGAPTPAADGDGTENAEGSSGSSAEDLAGSAGELDTIPVAEPTPQMPVGQGDERPTDQLAEVIVTAQHRIENAQKAAVPLDVVDGSDLQNAGIVDVARLTEKVPALVSNGISNFVRGVGTFSQLGYTDPAVAFNYDGIYIGRSTSTVGMFYDLQRIELLKGPQGTLYGRNATGGALNVLPEQPHIGESSGFLNAGYGNYDFYNVEGAINAPVGDSSAVRLSMLMTRNSGFNNDGTADKDIKSIRLQGKSELSDDLTVRLAGDYSHIGGVGGSNTYVGSAQYNNQTGQYDYTPSGFSPSEGLFSNASQAFRTNIFLSQAGRNFDPLSPYPYSDNDYYGVNAEATWTTAIGTLTLIPAYRYYKSDVVVGESFTLGSVDTGKQESVEARLAAEDVGIFDYTAGLFYYHEVVDSDGAVNQSAVYARQYYESETTSGAAFAQLRMHVTDAMRLVGGLRYTKDDKNFSGATDGLAMVCTLKLVGIDSCPAGQLFEFVRTPEEQPFAVPARGGLPTVQIPGAEIVIRQFTEEQAKLSKGKATYRAALEYDLAKDSLFYVSAESGFRSGGISLAAGHETYKPENILAYTVGIKNRFFGGKAQLNLEAFDWEYKGQQFSHLGADANGNLGLIIQNIGTSRIRGLEVDGKALLWRGMHIGTTVQYVDSVYKDFEYDSPIVDVVPILTTDNSPPPRLGCPSTNNQDGKAYHVNCDGLPGFNSPKWTVNLSASQTIPIGGYIAVISAETQYRTGYFVGFEYLDFEHQDSAWRSQASLSLMPGAGAYLWSISAYVRNIENTRSLQTANSQNNIDSVAYSEPRTYGIKLGIQF</sequence>
<keyword evidence="18" id="KW-1185">Reference proteome</keyword>
<dbReference type="EMBL" id="JAAMOW010000007">
    <property type="protein sequence ID" value="NGY05924.1"/>
    <property type="molecule type" value="Genomic_DNA"/>
</dbReference>
<evidence type="ECO:0000256" key="14">
    <source>
        <dbReference type="SAM" id="SignalP"/>
    </source>
</evidence>
<dbReference type="PANTHER" id="PTHR32552:SF81">
    <property type="entry name" value="TONB-DEPENDENT OUTER MEMBRANE RECEPTOR"/>
    <property type="match status" value="1"/>
</dbReference>
<dbReference type="RefSeq" id="WP_166258392.1">
    <property type="nucleotide sequence ID" value="NZ_JAAMOW010000007.1"/>
</dbReference>
<keyword evidence="7" id="KW-0406">Ion transport</keyword>
<evidence type="ECO:0000256" key="2">
    <source>
        <dbReference type="ARBA" id="ARBA00022448"/>
    </source>
</evidence>